<dbReference type="Pfam" id="PF12717">
    <property type="entry name" value="Cnd1"/>
    <property type="match status" value="1"/>
</dbReference>
<organism evidence="10 11">
    <name type="scientific">Paramormyrops kingsleyae</name>
    <dbReference type="NCBI Taxonomy" id="1676925"/>
    <lineage>
        <taxon>Eukaryota</taxon>
        <taxon>Metazoa</taxon>
        <taxon>Chordata</taxon>
        <taxon>Craniata</taxon>
        <taxon>Vertebrata</taxon>
        <taxon>Euteleostomi</taxon>
        <taxon>Actinopterygii</taxon>
        <taxon>Neopterygii</taxon>
        <taxon>Teleostei</taxon>
        <taxon>Osteoglossocephala</taxon>
        <taxon>Osteoglossomorpha</taxon>
        <taxon>Osteoglossiformes</taxon>
        <taxon>Mormyridae</taxon>
        <taxon>Paramormyrops</taxon>
    </lineage>
</organism>
<dbReference type="InterPro" id="IPR016024">
    <property type="entry name" value="ARM-type_fold"/>
</dbReference>
<keyword evidence="11" id="KW-1185">Reference proteome</keyword>
<dbReference type="InterPro" id="IPR011989">
    <property type="entry name" value="ARM-like"/>
</dbReference>
<dbReference type="Gene3D" id="1.25.10.10">
    <property type="entry name" value="Leucine-rich Repeat Variant"/>
    <property type="match status" value="2"/>
</dbReference>
<accession>A0A3B3S2F9</accession>
<comment type="subcellular location">
    <subcellularLocation>
        <location evidence="1 7">Nucleus</location>
    </subcellularLocation>
</comment>
<dbReference type="PANTHER" id="PTHR14222">
    <property type="entry name" value="CONDENSIN"/>
    <property type="match status" value="1"/>
</dbReference>
<comment type="function">
    <text evidence="7">Regulatory subunit of the condensin-2 complex, a complex which establishes mitotic chromosome architecture and is involved in physical rigidity of the chromatid axis.</text>
</comment>
<evidence type="ECO:0000259" key="9">
    <source>
        <dbReference type="Pfam" id="PF12717"/>
    </source>
</evidence>
<dbReference type="InterPro" id="IPR032682">
    <property type="entry name" value="Cnd1_C"/>
</dbReference>
<evidence type="ECO:0000256" key="5">
    <source>
        <dbReference type="ARBA" id="ARBA00023242"/>
    </source>
</evidence>
<dbReference type="GO" id="GO:0000796">
    <property type="term" value="C:condensin complex"/>
    <property type="evidence" value="ECO:0007669"/>
    <property type="project" value="UniProtKB-UniRule"/>
</dbReference>
<evidence type="ECO:0000256" key="8">
    <source>
        <dbReference type="SAM" id="MobiDB-lite"/>
    </source>
</evidence>
<feature type="region of interest" description="Disordered" evidence="8">
    <location>
        <begin position="1408"/>
        <end position="1452"/>
    </location>
</feature>
<reference evidence="10" key="1">
    <citation type="submission" date="2025-08" db="UniProtKB">
        <authorList>
            <consortium name="Ensembl"/>
        </authorList>
    </citation>
    <scope>IDENTIFICATION</scope>
</reference>
<dbReference type="GO" id="GO:0005634">
    <property type="term" value="C:nucleus"/>
    <property type="evidence" value="ECO:0007669"/>
    <property type="project" value="UniProtKB-SubCell"/>
</dbReference>
<dbReference type="STRING" id="1676925.ENSPKIP00000024718"/>
<sequence length="1452" mass="161707">MELVSALDLLKIKTVSRVWVDGVWDLEFTEAEPLDVAVEDELISNGPDAFRTVYKLLLPFATDGEGNAENVWTVLGDSGISTKGLVAVLSHFVVRRNFKTANLTHRLVALQAASIYLLLLGIPGSVANKVFHPVLFDACLDLAKKCWPQDSGKKRKKEAFKSSQGDSKGRKRPKPHRRADEEEMETDVFEEDNQDEEMFFSARDLLEIRNGIVLLVKTLLKLLMRFSLKDKPQCVLKCAKIFTELTHFEPVIGELAFEKEPVIDDMGSLPELAYHGLKLLCLPKHGEGTETVKLVFHRLLYVLLMMSEGDSSHPSLLVPGAAVFTARDQAIKFVCHIVDELKEVVLPTLCILLQHICVQMVDKVEYRNSGAQAVVKLLAKMPCAEYTSFMKWFHAFSLHSKVARRMFALDVVMALIEQPERQPEASLSPEQAVFLQHKFLVQVMVFGRRSDRAPSVRGHALSCLAQCLELQSPNTVENIQELFSATSAQTVLETEGCEVTSNVHETNLQKMGINFKTIEMTGKGEVTTFESKETMALLKRRSSDEKTNVRKSALQALMSLLKHSVIPCTQENLAVLSDRCRDPAVSVKKKALQCLMDLLTALPGSGLVQMAWLRGVVPAVVDSESSVQEKALECLDQAIISQIKSGSAYSDQHVPQKLAWDLLGLLCGESQDLGRYFSKAFVIWSKQNKFSSAFVNHLISHTGLEHASAAWLLLSKVAGTCSGLNYGKILDVWDEMIRTSNVPASTSCHILCVIGDIAAHLNDETKGRIVDDIMKWLKSFEVPLEIIGASIETLFQLLKVEAVKDTQRVLNKHCGELVSICESYLSSVILSEDGLQNFSEDLVVKHLYTLGFAALQCPAQVGKRTFLLVQSILASNVELPSADKPDELPASQPLSQFKASSMPTVVRAHAFITLGKLCLQNEELAKSCIPALARELEVSTEVPVRGNVVVVMCDLCMRYTTMVDRYIPNISACLKDREPLIREQTLILLTNLLQEEFVKWRGSLFFRFVAVLVDPEPKIASLCEFCLVHLLLKRNPTMFSQHFIECIFHFNSYEKHEKYNKFPQTARERDQFSLQGAKNKEKRMKIYRFLLEHFTDEQRFNITTKISQTILANFVDGILPLDAEGAEILSDAFDVLSLKEIKLSAMRSPVERDEQQDDEQLAMANAVMQVAQKKLISQVQKKNFIENVIPIIIALKTMLEKKRFPVLKDLMGYLQVMMQDYRSEVKDFFVADEQLAAELEYDMKRFEKEQEMEQQMSSCGLTDSRPASTLASNVMAGAALAPVPASPSPSVGRAVLMVQATPQVPGSAPPCFLSSKNVGSSSRRQTLSTSEVLSKARTAARTSRLLRGRAGSASDQNTPVNGSAMISRHLQGSTTGDSSVANRAISTPQRTMSEVTFGDGLSVIFSAHGTEPRSPGSQDNVLFLMSPDKPRAPPRQWNVESPLCRKTRGRRL</sequence>
<dbReference type="FunFam" id="1.25.10.10:FF:000613">
    <property type="entry name" value="Condensin-2 complex subunit D3"/>
    <property type="match status" value="1"/>
</dbReference>
<feature type="compositionally biased region" description="Low complexity" evidence="8">
    <location>
        <begin position="1336"/>
        <end position="1352"/>
    </location>
</feature>
<evidence type="ECO:0000256" key="2">
    <source>
        <dbReference type="ARBA" id="ARBA00022618"/>
    </source>
</evidence>
<dbReference type="FunFam" id="1.25.10.10:FF:000345">
    <property type="entry name" value="Condensin-2 complex subunit D3"/>
    <property type="match status" value="1"/>
</dbReference>
<reference evidence="10" key="2">
    <citation type="submission" date="2025-09" db="UniProtKB">
        <authorList>
            <consortium name="Ensembl"/>
        </authorList>
    </citation>
    <scope>IDENTIFICATION</scope>
</reference>
<dbReference type="GO" id="GO:0051301">
    <property type="term" value="P:cell division"/>
    <property type="evidence" value="ECO:0007669"/>
    <property type="project" value="UniProtKB-UniRule"/>
</dbReference>
<feature type="region of interest" description="Disordered" evidence="8">
    <location>
        <begin position="153"/>
        <end position="188"/>
    </location>
</feature>
<dbReference type="InterPro" id="IPR026971">
    <property type="entry name" value="CND1/NCAPD3"/>
</dbReference>
<dbReference type="Proteomes" id="UP000261540">
    <property type="component" value="Unplaced"/>
</dbReference>
<keyword evidence="2 7" id="KW-0132">Cell division</keyword>
<comment type="subunit">
    <text evidence="7">Component of the condensin-2 complex.</text>
</comment>
<keyword evidence="3 7" id="KW-0498">Mitosis</keyword>
<dbReference type="OrthoDB" id="10263978at2759"/>
<dbReference type="GO" id="GO:0010032">
    <property type="term" value="P:meiotic chromosome condensation"/>
    <property type="evidence" value="ECO:0007669"/>
    <property type="project" value="TreeGrafter"/>
</dbReference>
<feature type="compositionally biased region" description="Polar residues" evidence="8">
    <location>
        <begin position="1315"/>
        <end position="1332"/>
    </location>
</feature>
<evidence type="ECO:0000256" key="6">
    <source>
        <dbReference type="ARBA" id="ARBA00023306"/>
    </source>
</evidence>
<dbReference type="PANTHER" id="PTHR14222:SF1">
    <property type="entry name" value="CONDENSIN-2 COMPLEX SUBUNIT D3"/>
    <property type="match status" value="1"/>
</dbReference>
<dbReference type="InterPro" id="IPR012371">
    <property type="entry name" value="NCAPD3"/>
</dbReference>
<proteinExistence type="predicted"/>
<dbReference type="GO" id="GO:0007076">
    <property type="term" value="P:mitotic chromosome condensation"/>
    <property type="evidence" value="ECO:0007669"/>
    <property type="project" value="UniProtKB-UniRule"/>
</dbReference>
<evidence type="ECO:0000313" key="11">
    <source>
        <dbReference type="Proteomes" id="UP000261540"/>
    </source>
</evidence>
<evidence type="ECO:0000256" key="3">
    <source>
        <dbReference type="ARBA" id="ARBA00022776"/>
    </source>
</evidence>
<dbReference type="KEGG" id="pki:111844792"/>
<keyword evidence="4 7" id="KW-0226">DNA condensation</keyword>
<dbReference type="SUPFAM" id="SSF48371">
    <property type="entry name" value="ARM repeat"/>
    <property type="match status" value="1"/>
</dbReference>
<keyword evidence="5 7" id="KW-0539">Nucleus</keyword>
<evidence type="ECO:0000313" key="10">
    <source>
        <dbReference type="Ensembl" id="ENSPKIP00000024718.1"/>
    </source>
</evidence>
<evidence type="ECO:0000256" key="7">
    <source>
        <dbReference type="PIRNR" id="PIRNR036508"/>
    </source>
</evidence>
<name>A0A3B3S2F9_9TELE</name>
<protein>
    <recommendedName>
        <fullName evidence="7">Condensin-2 complex subunit D3</fullName>
    </recommendedName>
</protein>
<dbReference type="Ensembl" id="ENSPKIT00000005432.1">
    <property type="protein sequence ID" value="ENSPKIP00000024718.1"/>
    <property type="gene ID" value="ENSPKIG00000007855.1"/>
</dbReference>
<dbReference type="GeneTree" id="ENSGT00940000153566"/>
<feature type="region of interest" description="Disordered" evidence="8">
    <location>
        <begin position="1315"/>
        <end position="1363"/>
    </location>
</feature>
<keyword evidence="6 7" id="KW-0131">Cell cycle</keyword>
<dbReference type="PIRSF" id="PIRSF036508">
    <property type="entry name" value="Condns_HCP-6"/>
    <property type="match status" value="1"/>
</dbReference>
<dbReference type="GO" id="GO:0042393">
    <property type="term" value="F:histone binding"/>
    <property type="evidence" value="ECO:0007669"/>
    <property type="project" value="TreeGrafter"/>
</dbReference>
<dbReference type="GO" id="GO:0000779">
    <property type="term" value="C:condensed chromosome, centromeric region"/>
    <property type="evidence" value="ECO:0007669"/>
    <property type="project" value="UniProtKB-UniRule"/>
</dbReference>
<feature type="domain" description="Condensin complex subunit 1 C-terminal" evidence="9">
    <location>
        <begin position="944"/>
        <end position="1110"/>
    </location>
</feature>
<evidence type="ECO:0000256" key="4">
    <source>
        <dbReference type="ARBA" id="ARBA00023067"/>
    </source>
</evidence>
<evidence type="ECO:0000256" key="1">
    <source>
        <dbReference type="ARBA" id="ARBA00004123"/>
    </source>
</evidence>